<comment type="caution">
    <text evidence="2">The sequence shown here is derived from an EMBL/GenBank/DDBJ whole genome shotgun (WGS) entry which is preliminary data.</text>
</comment>
<feature type="region of interest" description="Disordered" evidence="1">
    <location>
        <begin position="16"/>
        <end position="46"/>
    </location>
</feature>
<accession>A0ABV4C4A1</accession>
<evidence type="ECO:0000313" key="3">
    <source>
        <dbReference type="Proteomes" id="UP001564760"/>
    </source>
</evidence>
<sequence>MTRKISCLSECATNRRAKNHEFSDPSERQGMATGQASDESATALKPPVRTFGQLPDIHVSDDFDEPLPDAEIVFWEADSTD</sequence>
<organism evidence="2 3">
    <name type="scientific">Mycobacterium servetii</name>
    <dbReference type="NCBI Taxonomy" id="3237418"/>
    <lineage>
        <taxon>Bacteria</taxon>
        <taxon>Bacillati</taxon>
        <taxon>Actinomycetota</taxon>
        <taxon>Actinomycetes</taxon>
        <taxon>Mycobacteriales</taxon>
        <taxon>Mycobacteriaceae</taxon>
        <taxon>Mycobacterium</taxon>
    </lineage>
</organism>
<proteinExistence type="predicted"/>
<reference evidence="2 3" key="1">
    <citation type="submission" date="2024-08" db="EMBL/GenBank/DDBJ databases">
        <title>Mycobacterium servetensis sp. nov., a novel rapid-growing mycobacterial species recovered from a human patient in Zaragoza, Spain.</title>
        <authorList>
            <person name="Tristancho-Baro A.I."/>
            <person name="Buenestado-Serrano S."/>
            <person name="Garcia De Viedma D."/>
            <person name="Milagro-Beamonte A."/>
            <person name="Burillo N."/>
            <person name="Sanz S."/>
            <person name="Lopez-Calleja A.I."/>
            <person name="Penas-Utrilla D."/>
            <person name="Guardingo M."/>
            <person name="Garcia M.J."/>
            <person name="Vinuelas-Bayon J."/>
        </authorList>
    </citation>
    <scope>NUCLEOTIDE SEQUENCE [LARGE SCALE GENOMIC DNA]</scope>
    <source>
        <strain evidence="3">HUMS_12744610</strain>
    </source>
</reference>
<evidence type="ECO:0000313" key="2">
    <source>
        <dbReference type="EMBL" id="MEY8016336.1"/>
    </source>
</evidence>
<evidence type="ECO:0000256" key="1">
    <source>
        <dbReference type="SAM" id="MobiDB-lite"/>
    </source>
</evidence>
<gene>
    <name evidence="2" type="ORF">AB8998_15700</name>
</gene>
<protein>
    <submittedName>
        <fullName evidence="2">Uncharacterized protein</fullName>
    </submittedName>
</protein>
<keyword evidence="3" id="KW-1185">Reference proteome</keyword>
<name>A0ABV4C4A1_9MYCO</name>
<dbReference type="EMBL" id="JBGEDP010000001">
    <property type="protein sequence ID" value="MEY8016336.1"/>
    <property type="molecule type" value="Genomic_DNA"/>
</dbReference>
<dbReference type="Proteomes" id="UP001564760">
    <property type="component" value="Unassembled WGS sequence"/>
</dbReference>
<dbReference type="RefSeq" id="WP_369738715.1">
    <property type="nucleotide sequence ID" value="NZ_JBGEDP010000001.1"/>
</dbReference>